<feature type="binding site" description="in other chain" evidence="6">
    <location>
        <position position="83"/>
    </location>
    <ligand>
        <name>substrate</name>
        <note>ligand shared between homodimeric partners</note>
    </ligand>
</feature>
<evidence type="ECO:0000256" key="2">
    <source>
        <dbReference type="ARBA" id="ARBA00022801"/>
    </source>
</evidence>
<dbReference type="PANTHER" id="PTHR15364:SF0">
    <property type="entry name" value="2'-DEOXYNUCLEOSIDE 5'-PHOSPHATE N-HYDROLASE 1"/>
    <property type="match status" value="1"/>
</dbReference>
<accession>L0KWL8</accession>
<evidence type="ECO:0000256" key="6">
    <source>
        <dbReference type="HAMAP-Rule" id="MF_03036"/>
    </source>
</evidence>
<evidence type="ECO:0000313" key="7">
    <source>
        <dbReference type="EMBL" id="AGB48468.1"/>
    </source>
</evidence>
<dbReference type="STRING" id="867904.Metho_0181"/>
<name>L0KWL8_METHD</name>
<dbReference type="GO" id="GO:0070694">
    <property type="term" value="F:5-hydroxymethyl-dUMP N-hydrolase activity"/>
    <property type="evidence" value="ECO:0007669"/>
    <property type="project" value="InterPro"/>
</dbReference>
<comment type="catalytic activity">
    <reaction evidence="6">
        <text>a purine 2'-deoxyribonucleoside 5'-phosphate + H2O = a purine nucleobase + 2-deoxy-D-ribose 5-phosphate</text>
        <dbReference type="Rhea" id="RHEA:51132"/>
        <dbReference type="ChEBI" id="CHEBI:15377"/>
        <dbReference type="ChEBI" id="CHEBI:26386"/>
        <dbReference type="ChEBI" id="CHEBI:62877"/>
        <dbReference type="ChEBI" id="CHEBI:142198"/>
    </reaction>
</comment>
<dbReference type="Proteomes" id="UP000010866">
    <property type="component" value="Chromosome"/>
</dbReference>
<evidence type="ECO:0000313" key="8">
    <source>
        <dbReference type="Proteomes" id="UP000010866"/>
    </source>
</evidence>
<comment type="catalytic activity">
    <reaction evidence="6">
        <text>a pyrimidine 2'-deoxyribonucleoside 5'-phosphate + H2O = a pyrimidine nucleobase + 2-deoxy-D-ribose 5-phosphate</text>
        <dbReference type="Rhea" id="RHEA:57852"/>
        <dbReference type="ChEBI" id="CHEBI:15377"/>
        <dbReference type="ChEBI" id="CHEBI:26432"/>
        <dbReference type="ChEBI" id="CHEBI:62877"/>
        <dbReference type="ChEBI" id="CHEBI:142209"/>
    </reaction>
</comment>
<gene>
    <name evidence="7" type="ordered locus">Metho_0181</name>
</gene>
<sequence length="142" mass="15606">MKVFFSGSIRGGRELLSVYQHLCSFIVSKGHEVLTEHVADPQVEKVESAMTEQEIFARDMALLEHSSCLIAEVSIPSTGVGYEICSAVQRNIPVLCLYRPGANVSAMVLGNPYVALWQYSTLEGLDTKVLAFLISLQAEIWG</sequence>
<dbReference type="Gene3D" id="3.40.50.450">
    <property type="match status" value="1"/>
</dbReference>
<dbReference type="Pfam" id="PF05014">
    <property type="entry name" value="Nuc_deoxyrib_tr"/>
    <property type="match status" value="1"/>
</dbReference>
<dbReference type="InterPro" id="IPR028607">
    <property type="entry name" value="DNPH1"/>
</dbReference>
<dbReference type="InterPro" id="IPR007710">
    <property type="entry name" value="Nucleoside_deoxyribTrfase"/>
</dbReference>
<comment type="similarity">
    <text evidence="6">Belongs to the 2'-deoxynucleoside 5'-phosphate N-hydrolase 1 family.</text>
</comment>
<evidence type="ECO:0000256" key="5">
    <source>
        <dbReference type="ARBA" id="ARBA00047460"/>
    </source>
</evidence>
<reference evidence="8" key="1">
    <citation type="submission" date="2012-02" db="EMBL/GenBank/DDBJ databases">
        <title>Complete sequence of chromosome of Methanomethylovorans hollandica DSM 15978.</title>
        <authorList>
            <person name="Lucas S."/>
            <person name="Copeland A."/>
            <person name="Lapidus A."/>
            <person name="Glavina del Rio T."/>
            <person name="Dalin E."/>
            <person name="Tice H."/>
            <person name="Bruce D."/>
            <person name="Goodwin L."/>
            <person name="Pitluck S."/>
            <person name="Peters L."/>
            <person name="Mikhailova N."/>
            <person name="Held B."/>
            <person name="Kyrpides N."/>
            <person name="Mavromatis K."/>
            <person name="Ivanova N."/>
            <person name="Brettin T."/>
            <person name="Detter J.C."/>
            <person name="Han C."/>
            <person name="Larimer F."/>
            <person name="Land M."/>
            <person name="Hauser L."/>
            <person name="Markowitz V."/>
            <person name="Cheng J.-F."/>
            <person name="Hugenholtz P."/>
            <person name="Woyke T."/>
            <person name="Wu D."/>
            <person name="Spring S."/>
            <person name="Schroeder M."/>
            <person name="Brambilla E."/>
            <person name="Klenk H.-P."/>
            <person name="Eisen J.A."/>
        </authorList>
    </citation>
    <scope>NUCLEOTIDE SEQUENCE [LARGE SCALE GENOMIC DNA]</scope>
    <source>
        <strain evidence="8">DSM 15978 / NBRC 107637 / DMS1</strain>
    </source>
</reference>
<dbReference type="PANTHER" id="PTHR15364">
    <property type="entry name" value="2'-DEOXYNUCLEOSIDE 5'-PHOSPHATE N-HYDROLASE 1"/>
    <property type="match status" value="1"/>
</dbReference>
<organism evidence="7 8">
    <name type="scientific">Methanomethylovorans hollandica (strain DSM 15978 / NBRC 107637 / DMS1)</name>
    <dbReference type="NCBI Taxonomy" id="867904"/>
    <lineage>
        <taxon>Archaea</taxon>
        <taxon>Methanobacteriati</taxon>
        <taxon>Methanobacteriota</taxon>
        <taxon>Stenosarchaea group</taxon>
        <taxon>Methanomicrobia</taxon>
        <taxon>Methanosarcinales</taxon>
        <taxon>Methanosarcinaceae</taxon>
        <taxon>Methanomethylovorans</taxon>
    </lineage>
</organism>
<dbReference type="AlphaFoldDB" id="L0KWL8"/>
<comment type="subunit">
    <text evidence="1 6">Monomer and homodimer.</text>
</comment>
<comment type="catalytic activity">
    <reaction evidence="5">
        <text>5-hydroxymethyl-dUMP + H2O = 5-hydroxymethyluracil + 2-deoxy-D-ribose 5-phosphate</text>
        <dbReference type="Rhea" id="RHEA:77099"/>
        <dbReference type="ChEBI" id="CHEBI:15377"/>
        <dbReference type="ChEBI" id="CHEBI:16964"/>
        <dbReference type="ChEBI" id="CHEBI:62877"/>
        <dbReference type="ChEBI" id="CHEBI:90409"/>
    </reaction>
    <physiologicalReaction direction="left-to-right" evidence="5">
        <dbReference type="Rhea" id="RHEA:77100"/>
    </physiologicalReaction>
</comment>
<evidence type="ECO:0000256" key="1">
    <source>
        <dbReference type="ARBA" id="ARBA00011407"/>
    </source>
</evidence>
<dbReference type="SUPFAM" id="SSF52309">
    <property type="entry name" value="N-(deoxy)ribosyltransferase-like"/>
    <property type="match status" value="1"/>
</dbReference>
<dbReference type="RefSeq" id="WP_015323637.1">
    <property type="nucleotide sequence ID" value="NC_019977.1"/>
</dbReference>
<dbReference type="EMBL" id="CP003362">
    <property type="protein sequence ID" value="AGB48468.1"/>
    <property type="molecule type" value="Genomic_DNA"/>
</dbReference>
<dbReference type="KEGG" id="mhz:Metho_0181"/>
<dbReference type="GO" id="GO:0009116">
    <property type="term" value="P:nucleoside metabolic process"/>
    <property type="evidence" value="ECO:0007669"/>
    <property type="project" value="UniProtKB-UniRule"/>
</dbReference>
<dbReference type="OrthoDB" id="30967at2157"/>
<keyword evidence="4 6" id="KW-0326">Glycosidase</keyword>
<proteinExistence type="inferred from homology"/>
<keyword evidence="8" id="KW-1185">Reference proteome</keyword>
<dbReference type="HOGENOM" id="CLU_100069_1_0_2"/>
<evidence type="ECO:0000256" key="3">
    <source>
        <dbReference type="ARBA" id="ARBA00023080"/>
    </source>
</evidence>
<feature type="binding site" evidence="6">
    <location>
        <begin position="105"/>
        <end position="107"/>
    </location>
    <ligand>
        <name>substrate</name>
        <note>ligand shared between homodimeric partners</note>
    </ligand>
</feature>
<protein>
    <recommendedName>
        <fullName evidence="6">Putative 2'-deoxynucleoside 5'-phosphate N-hydrolase 1</fullName>
        <ecNumber evidence="6">3.2.2.-</ecNumber>
    </recommendedName>
</protein>
<keyword evidence="3 6" id="KW-0546">Nucleotide metabolism</keyword>
<dbReference type="GO" id="GO:0009117">
    <property type="term" value="P:nucleotide metabolic process"/>
    <property type="evidence" value="ECO:0007669"/>
    <property type="project" value="UniProtKB-KW"/>
</dbReference>
<dbReference type="HAMAP" id="MF_03036">
    <property type="entry name" value="Nuc_phosphate_hydrolase"/>
    <property type="match status" value="1"/>
</dbReference>
<comment type="function">
    <text evidence="6">Catalyzes the cleavage of the N-glycosidic bond of deoxyribonucleoside 5'-monophosphates to yield deoxyribose 5-phosphate and a purine or pyrimidine base.</text>
</comment>
<evidence type="ECO:0000256" key="4">
    <source>
        <dbReference type="ARBA" id="ARBA00023295"/>
    </source>
</evidence>
<dbReference type="InterPro" id="IPR051239">
    <property type="entry name" value="2'-dNMP_N-hydrolase"/>
</dbReference>
<feature type="binding site" description="in other chain" evidence="6">
    <location>
        <begin position="4"/>
        <end position="10"/>
    </location>
    <ligand>
        <name>substrate</name>
        <note>ligand shared between homodimeric partners</note>
    </ligand>
</feature>
<dbReference type="GO" id="GO:0009159">
    <property type="term" value="P:deoxyribonucleoside monophosphate catabolic process"/>
    <property type="evidence" value="ECO:0007669"/>
    <property type="project" value="InterPro"/>
</dbReference>
<keyword evidence="2 6" id="KW-0378">Hydrolase</keyword>
<dbReference type="GO" id="GO:0016740">
    <property type="term" value="F:transferase activity"/>
    <property type="evidence" value="ECO:0007669"/>
    <property type="project" value="UniProtKB-KW"/>
</dbReference>
<dbReference type="GeneID" id="14408042"/>
<dbReference type="EC" id="3.2.2.-" evidence="6"/>
<feature type="binding site" description="in other chain" evidence="6">
    <location>
        <position position="19"/>
    </location>
    <ligand>
        <name>substrate</name>
        <note>ligand shared between homodimeric partners</note>
    </ligand>
</feature>
<keyword evidence="7" id="KW-0808">Transferase</keyword>